<proteinExistence type="predicted"/>
<dbReference type="InterPro" id="IPR001347">
    <property type="entry name" value="SIS_dom"/>
</dbReference>
<dbReference type="Gene3D" id="3.40.50.10490">
    <property type="entry name" value="Glucose-6-phosphate isomerase like protein, domain 1"/>
    <property type="match status" value="1"/>
</dbReference>
<dbReference type="PANTHER" id="PTHR30390:SF8">
    <property type="entry name" value="SUGAR ISOMERASE (SIS)"/>
    <property type="match status" value="1"/>
</dbReference>
<comment type="caution">
    <text evidence="2">The sequence shown here is derived from an EMBL/GenBank/DDBJ whole genome shotgun (WGS) entry which is preliminary data.</text>
</comment>
<dbReference type="PROSITE" id="PS51464">
    <property type="entry name" value="SIS"/>
    <property type="match status" value="1"/>
</dbReference>
<organism evidence="2 3">
    <name type="scientific">Bacteriovorax antarcticus</name>
    <dbReference type="NCBI Taxonomy" id="3088717"/>
    <lineage>
        <taxon>Bacteria</taxon>
        <taxon>Pseudomonadati</taxon>
        <taxon>Bdellovibrionota</taxon>
        <taxon>Bacteriovoracia</taxon>
        <taxon>Bacteriovoracales</taxon>
        <taxon>Bacteriovoracaceae</taxon>
        <taxon>Bacteriovorax</taxon>
    </lineage>
</organism>
<keyword evidence="3" id="KW-1185">Reference proteome</keyword>
<accession>A0ABU5VUR1</accession>
<evidence type="ECO:0000313" key="3">
    <source>
        <dbReference type="Proteomes" id="UP001302274"/>
    </source>
</evidence>
<protein>
    <submittedName>
        <fullName evidence="2">SIS domain-containing protein</fullName>
    </submittedName>
</protein>
<name>A0ABU5VUR1_9BACT</name>
<reference evidence="2 3" key="1">
    <citation type="submission" date="2023-11" db="EMBL/GenBank/DDBJ databases">
        <title>A Novel Polar Bacteriovorax (B. antarcticus) Isolated from the Biocrust in Antarctica.</title>
        <authorList>
            <person name="Mun W."/>
            <person name="Choi S.Y."/>
            <person name="Mitchell R.J."/>
        </authorList>
    </citation>
    <scope>NUCLEOTIDE SEQUENCE [LARGE SCALE GENOMIC DNA]</scope>
    <source>
        <strain evidence="2 3">PP10</strain>
    </source>
</reference>
<gene>
    <name evidence="2" type="ORF">SHI21_10820</name>
</gene>
<dbReference type="EMBL" id="JAYGJQ010000002">
    <property type="protein sequence ID" value="MEA9356701.1"/>
    <property type="molecule type" value="Genomic_DNA"/>
</dbReference>
<sequence length="197" mass="21884">MIKDLVTKSSDINDFKKSYLSLFSKTLEQLNNYDLAPIIQEFLDCRDRGGKIIFLGNGGSHANAQHFAMGVGYITKQWNRPIKTCVLGASSSLVTSLANDYSFEDIFKLELNVIMNKEDLVVGLSVSGNSKNVISALGFAKEQNVRTFALLGSDGGQLKKNHENLLISTDDLQLGVTEDIHMILGHLICYYIEYKLN</sequence>
<evidence type="ECO:0000313" key="2">
    <source>
        <dbReference type="EMBL" id="MEA9356701.1"/>
    </source>
</evidence>
<dbReference type="SUPFAM" id="SSF53697">
    <property type="entry name" value="SIS domain"/>
    <property type="match status" value="1"/>
</dbReference>
<evidence type="ECO:0000259" key="1">
    <source>
        <dbReference type="PROSITE" id="PS51464"/>
    </source>
</evidence>
<feature type="domain" description="SIS" evidence="1">
    <location>
        <begin position="38"/>
        <end position="197"/>
    </location>
</feature>
<dbReference type="InterPro" id="IPR035461">
    <property type="entry name" value="GmhA/DiaA"/>
</dbReference>
<dbReference type="Pfam" id="PF13580">
    <property type="entry name" value="SIS_2"/>
    <property type="match status" value="1"/>
</dbReference>
<dbReference type="RefSeq" id="WP_323576557.1">
    <property type="nucleotide sequence ID" value="NZ_JAYGJQ010000002.1"/>
</dbReference>
<dbReference type="PANTHER" id="PTHR30390">
    <property type="entry name" value="SEDOHEPTULOSE 7-PHOSPHATE ISOMERASE / DNAA INITIATOR-ASSOCIATING FACTOR FOR REPLICATION INITIATION"/>
    <property type="match status" value="1"/>
</dbReference>
<dbReference type="CDD" id="cd05006">
    <property type="entry name" value="SIS_GmhA"/>
    <property type="match status" value="1"/>
</dbReference>
<dbReference type="InterPro" id="IPR050099">
    <property type="entry name" value="SIS_GmhA/DiaA_subfam"/>
</dbReference>
<dbReference type="InterPro" id="IPR046348">
    <property type="entry name" value="SIS_dom_sf"/>
</dbReference>
<dbReference type="Proteomes" id="UP001302274">
    <property type="component" value="Unassembled WGS sequence"/>
</dbReference>